<reference evidence="5" key="2">
    <citation type="submission" date="2023-04" db="EMBL/GenBank/DDBJ databases">
        <title>Paracnuella aquatica gen. nov., sp. nov., a member of the family Chitinophagaceae isolated from a hot spring.</title>
        <authorList>
            <person name="Wang C."/>
        </authorList>
    </citation>
    <scope>NUCLEOTIDE SEQUENCE</scope>
    <source>
        <strain evidence="5">LB-8</strain>
    </source>
</reference>
<dbReference type="InterPro" id="IPR048174">
    <property type="entry name" value="WbnI-like"/>
</dbReference>
<dbReference type="PANTHER" id="PTHR10462">
    <property type="entry name" value="GLYCOSYLTRANSFERASE-RELATED"/>
    <property type="match status" value="1"/>
</dbReference>
<dbReference type="Gene3D" id="3.90.550.10">
    <property type="entry name" value="Spore Coat Polysaccharide Biosynthesis Protein SpsA, Chain A"/>
    <property type="match status" value="1"/>
</dbReference>
<dbReference type="EMBL" id="JAOTIF010000019">
    <property type="protein sequence ID" value="MCU7551293.1"/>
    <property type="molecule type" value="Genomic_DNA"/>
</dbReference>
<dbReference type="AlphaFoldDB" id="A0A9X2XPG8"/>
<reference evidence="5" key="1">
    <citation type="submission" date="2022-09" db="EMBL/GenBank/DDBJ databases">
        <authorList>
            <person name="Yuan C."/>
            <person name="Ke Z."/>
        </authorList>
    </citation>
    <scope>NUCLEOTIDE SEQUENCE</scope>
    <source>
        <strain evidence="5">LB-8</strain>
    </source>
</reference>
<proteinExistence type="inferred from homology"/>
<evidence type="ECO:0000256" key="2">
    <source>
        <dbReference type="ARBA" id="ARBA00010413"/>
    </source>
</evidence>
<dbReference type="PANTHER" id="PTHR10462:SF55">
    <property type="entry name" value="HISTO-BLOOD GROUP ABO SYSTEM TRANSFERASE 1"/>
    <property type="match status" value="1"/>
</dbReference>
<dbReference type="GO" id="GO:0016020">
    <property type="term" value="C:membrane"/>
    <property type="evidence" value="ECO:0007669"/>
    <property type="project" value="InterPro"/>
</dbReference>
<evidence type="ECO:0000313" key="5">
    <source>
        <dbReference type="EMBL" id="MCU7551293.1"/>
    </source>
</evidence>
<dbReference type="GO" id="GO:0016758">
    <property type="term" value="F:hexosyltransferase activity"/>
    <property type="evidence" value="ECO:0007669"/>
    <property type="project" value="InterPro"/>
</dbReference>
<protein>
    <recommendedName>
        <fullName evidence="7">Glycosyl transferase family 6</fullName>
    </recommendedName>
</protein>
<organism evidence="5 6">
    <name type="scientific">Paraflavisolibacter caeni</name>
    <dbReference type="NCBI Taxonomy" id="2982496"/>
    <lineage>
        <taxon>Bacteria</taxon>
        <taxon>Pseudomonadati</taxon>
        <taxon>Bacteroidota</taxon>
        <taxon>Chitinophagia</taxon>
        <taxon>Chitinophagales</taxon>
        <taxon>Chitinophagaceae</taxon>
        <taxon>Paraflavisolibacter</taxon>
    </lineage>
</organism>
<keyword evidence="4" id="KW-0808">Transferase</keyword>
<dbReference type="NCBIfam" id="NF041524">
    <property type="entry name" value="Gltr_6"/>
    <property type="match status" value="1"/>
</dbReference>
<dbReference type="SUPFAM" id="SSF53448">
    <property type="entry name" value="Nucleotide-diphospho-sugar transferases"/>
    <property type="match status" value="1"/>
</dbReference>
<dbReference type="InterPro" id="IPR029044">
    <property type="entry name" value="Nucleotide-diphossugar_trans"/>
</dbReference>
<evidence type="ECO:0000256" key="4">
    <source>
        <dbReference type="ARBA" id="ARBA00022679"/>
    </source>
</evidence>
<dbReference type="GO" id="GO:0005975">
    <property type="term" value="P:carbohydrate metabolic process"/>
    <property type="evidence" value="ECO:0007669"/>
    <property type="project" value="InterPro"/>
</dbReference>
<evidence type="ECO:0000256" key="3">
    <source>
        <dbReference type="ARBA" id="ARBA00022676"/>
    </source>
</evidence>
<keyword evidence="6" id="KW-1185">Reference proteome</keyword>
<name>A0A9X2XPG8_9BACT</name>
<dbReference type="Proteomes" id="UP001155483">
    <property type="component" value="Unassembled WGS sequence"/>
</dbReference>
<comment type="similarity">
    <text evidence="2">Belongs to the glycosyltransferase 6 family.</text>
</comment>
<dbReference type="InterPro" id="IPR005076">
    <property type="entry name" value="Glyco_trans_6"/>
</dbReference>
<evidence type="ECO:0000256" key="1">
    <source>
        <dbReference type="ARBA" id="ARBA00001936"/>
    </source>
</evidence>
<dbReference type="Pfam" id="PF03414">
    <property type="entry name" value="Glyco_transf_6"/>
    <property type="match status" value="1"/>
</dbReference>
<gene>
    <name evidence="5" type="ORF">OCK74_19380</name>
</gene>
<sequence>MKKVAILYICTGRYTIFWKEFYERCEKFFLEGYRKEYFVFTDGEIRERNDRIHIIEQKQLGWPFDTLMRFKMFMRVETKLPEFDYIFFLNANMYFQKPVGVEVLPEVEDGGLMAVKHPGFYNKSNEEYTYERNPSSNAYIPEGKGEYYFMGGFNGGRSKEYLQLIESLDHQIKADLDRDIIAIWHDESHLNKYLLDRKCKVLDPSYGYPEGWNIPFEPKIIICDKSKLGGHDLLRSPKKLPVLQKIRNWVQARVNCF</sequence>
<evidence type="ECO:0008006" key="7">
    <source>
        <dbReference type="Google" id="ProtNLM"/>
    </source>
</evidence>
<keyword evidence="3" id="KW-0328">Glycosyltransferase</keyword>
<dbReference type="RefSeq" id="WP_279298732.1">
    <property type="nucleotide sequence ID" value="NZ_JAOTIF010000019.1"/>
</dbReference>
<dbReference type="GO" id="GO:0031982">
    <property type="term" value="C:vesicle"/>
    <property type="evidence" value="ECO:0007669"/>
    <property type="project" value="TreeGrafter"/>
</dbReference>
<evidence type="ECO:0000313" key="6">
    <source>
        <dbReference type="Proteomes" id="UP001155483"/>
    </source>
</evidence>
<comment type="cofactor">
    <cofactor evidence="1">
        <name>Mn(2+)</name>
        <dbReference type="ChEBI" id="CHEBI:29035"/>
    </cofactor>
</comment>
<comment type="caution">
    <text evidence="5">The sequence shown here is derived from an EMBL/GenBank/DDBJ whole genome shotgun (WGS) entry which is preliminary data.</text>
</comment>
<accession>A0A9X2XPG8</accession>